<dbReference type="InterPro" id="IPR017853">
    <property type="entry name" value="GH"/>
</dbReference>
<dbReference type="PANTHER" id="PTHR43576">
    <property type="entry name" value="ALPHA-L-ARABINOFURANOSIDASE C-RELATED"/>
    <property type="match status" value="1"/>
</dbReference>
<name>A0AAE3SJF0_9BACT</name>
<evidence type="ECO:0000256" key="6">
    <source>
        <dbReference type="ARBA" id="ARBA00023277"/>
    </source>
</evidence>
<dbReference type="GO" id="GO:0046373">
    <property type="term" value="P:L-arabinose metabolic process"/>
    <property type="evidence" value="ECO:0007669"/>
    <property type="project" value="InterPro"/>
</dbReference>
<comment type="similarity">
    <text evidence="2">Belongs to the glycosyl hydrolase 51 family.</text>
</comment>
<dbReference type="GO" id="GO:0000272">
    <property type="term" value="P:polysaccharide catabolic process"/>
    <property type="evidence" value="ECO:0007669"/>
    <property type="project" value="TreeGrafter"/>
</dbReference>
<dbReference type="Pfam" id="PF06964">
    <property type="entry name" value="Alpha-L-AF_C"/>
    <property type="match status" value="1"/>
</dbReference>
<evidence type="ECO:0000256" key="2">
    <source>
        <dbReference type="ARBA" id="ARBA00007186"/>
    </source>
</evidence>
<dbReference type="GO" id="GO:0046556">
    <property type="term" value="F:alpha-L-arabinofuranosidase activity"/>
    <property type="evidence" value="ECO:0007669"/>
    <property type="project" value="UniProtKB-EC"/>
</dbReference>
<evidence type="ECO:0000259" key="9">
    <source>
        <dbReference type="SMART" id="SM00813"/>
    </source>
</evidence>
<sequence length="510" mass="57433">MKIKKILLAAFVFVGSVAIAQNKIIAHTDQAKTVIDKDIYGHFAEHLGRCIYGGFYVGEESAIENVKGFRLDVINALKEMQIPLLRWPGGCFADTYNWKDGIGPKSDRPSIVNVHWGGVTEDNSFGTHEFMDFCELIGAEAYVNLNVGSGSVREAKEWVEYMTSSNKSPMTELRKKNGREEPWKVKYWGIGNENWGCGGHMTPEYYADLYRNYATYCHGADFKIAGGANVDDYNWTEVLMKKLSRHQFLVDGLSLHYYTIPGGWSHKQSATKFGEPMYYETLQKALRMEELVNRHSTIMDKYDPAKKIALIVDEWGQWYDVEPGTNPGFLYQQNTLRDAISAGVHLNIFNNHADRVRMANIAQMVNVLQAVILTKDEQMLLTPTYYVFKMYSVHHDATLVPVNLESEMYEVDGKKIPALNASASVKDGEMNLTVCNLNPNKDIEFEYTVTGDTYSNASGQIITGSKINSMNDFGKPESVTLKGFEVNKPKHGKMKVKIPAKSVVLISLSK</sequence>
<dbReference type="InterPro" id="IPR013780">
    <property type="entry name" value="Glyco_hydro_b"/>
</dbReference>
<reference evidence="10" key="1">
    <citation type="submission" date="2022-10" db="EMBL/GenBank/DDBJ databases">
        <authorList>
            <person name="Yu W.X."/>
        </authorList>
    </citation>
    <scope>NUCLEOTIDE SEQUENCE</scope>
    <source>
        <strain evidence="10">D04</strain>
    </source>
</reference>
<proteinExistence type="inferred from homology"/>
<evidence type="ECO:0000313" key="11">
    <source>
        <dbReference type="Proteomes" id="UP001207408"/>
    </source>
</evidence>
<dbReference type="Proteomes" id="UP001207408">
    <property type="component" value="Unassembled WGS sequence"/>
</dbReference>
<keyword evidence="6" id="KW-0119">Carbohydrate metabolism</keyword>
<dbReference type="InterPro" id="IPR010720">
    <property type="entry name" value="Alpha-L-AF_C"/>
</dbReference>
<dbReference type="Pfam" id="PF22848">
    <property type="entry name" value="ASD1_dom"/>
    <property type="match status" value="1"/>
</dbReference>
<evidence type="ECO:0000256" key="1">
    <source>
        <dbReference type="ARBA" id="ARBA00001462"/>
    </source>
</evidence>
<protein>
    <recommendedName>
        <fullName evidence="4">non-reducing end alpha-L-arabinofuranosidase</fullName>
        <ecNumber evidence="4">3.2.1.55</ecNumber>
    </recommendedName>
</protein>
<feature type="domain" description="Alpha-L-arabinofuranosidase C-terminal" evidence="9">
    <location>
        <begin position="313"/>
        <end position="502"/>
    </location>
</feature>
<accession>A0AAE3SJF0</accession>
<organism evidence="10 11">
    <name type="scientific">Plebeiibacterium marinum</name>
    <dbReference type="NCBI Taxonomy" id="2992111"/>
    <lineage>
        <taxon>Bacteria</taxon>
        <taxon>Pseudomonadati</taxon>
        <taxon>Bacteroidota</taxon>
        <taxon>Bacteroidia</taxon>
        <taxon>Marinilabiliales</taxon>
        <taxon>Marinilabiliaceae</taxon>
        <taxon>Plebeiibacterium</taxon>
    </lineage>
</organism>
<evidence type="ECO:0000313" key="10">
    <source>
        <dbReference type="EMBL" id="MCW3805328.1"/>
    </source>
</evidence>
<evidence type="ECO:0000256" key="4">
    <source>
        <dbReference type="ARBA" id="ARBA00012670"/>
    </source>
</evidence>
<dbReference type="RefSeq" id="WP_301198699.1">
    <property type="nucleotide sequence ID" value="NZ_JAPDPI010000010.1"/>
</dbReference>
<dbReference type="PANTHER" id="PTHR43576:SF2">
    <property type="entry name" value="INTRACELLULAR EXO-ALPHA-L-ARABINOFURANOSIDASE 2"/>
    <property type="match status" value="1"/>
</dbReference>
<dbReference type="EMBL" id="JAPDPI010000010">
    <property type="protein sequence ID" value="MCW3805328.1"/>
    <property type="molecule type" value="Genomic_DNA"/>
</dbReference>
<evidence type="ECO:0000256" key="3">
    <source>
        <dbReference type="ARBA" id="ARBA00011165"/>
    </source>
</evidence>
<evidence type="ECO:0000256" key="5">
    <source>
        <dbReference type="ARBA" id="ARBA00022801"/>
    </source>
</evidence>
<dbReference type="SUPFAM" id="SSF51445">
    <property type="entry name" value="(Trans)glycosidases"/>
    <property type="match status" value="1"/>
</dbReference>
<dbReference type="Gene3D" id="3.20.20.80">
    <property type="entry name" value="Glycosidases"/>
    <property type="match status" value="1"/>
</dbReference>
<dbReference type="SUPFAM" id="SSF51011">
    <property type="entry name" value="Glycosyl hydrolase domain"/>
    <property type="match status" value="1"/>
</dbReference>
<keyword evidence="8" id="KW-0732">Signal</keyword>
<dbReference type="Gene3D" id="2.60.40.1180">
    <property type="entry name" value="Golgi alpha-mannosidase II"/>
    <property type="match status" value="1"/>
</dbReference>
<feature type="chain" id="PRO_5041991520" description="non-reducing end alpha-L-arabinofuranosidase" evidence="8">
    <location>
        <begin position="21"/>
        <end position="510"/>
    </location>
</feature>
<keyword evidence="11" id="KW-1185">Reference proteome</keyword>
<comment type="subunit">
    <text evidence="3">Homohexamer; trimer of dimers.</text>
</comment>
<comment type="caution">
    <text evidence="10">The sequence shown here is derived from an EMBL/GenBank/DDBJ whole genome shotgun (WGS) entry which is preliminary data.</text>
</comment>
<dbReference type="SMART" id="SM00813">
    <property type="entry name" value="Alpha-L-AF_C"/>
    <property type="match status" value="1"/>
</dbReference>
<comment type="catalytic activity">
    <reaction evidence="1">
        <text>Hydrolysis of terminal non-reducing alpha-L-arabinofuranoside residues in alpha-L-arabinosides.</text>
        <dbReference type="EC" id="3.2.1.55"/>
    </reaction>
</comment>
<feature type="signal peptide" evidence="8">
    <location>
        <begin position="1"/>
        <end position="20"/>
    </location>
</feature>
<keyword evidence="5" id="KW-0378">Hydrolase</keyword>
<evidence type="ECO:0000256" key="8">
    <source>
        <dbReference type="SAM" id="SignalP"/>
    </source>
</evidence>
<dbReference type="AlphaFoldDB" id="A0AAE3SJF0"/>
<evidence type="ECO:0000256" key="7">
    <source>
        <dbReference type="ARBA" id="ARBA00023295"/>
    </source>
</evidence>
<gene>
    <name evidence="10" type="ORF">OM074_06795</name>
</gene>
<dbReference type="EC" id="3.2.1.55" evidence="4"/>
<keyword evidence="7" id="KW-0326">Glycosidase</keyword>
<dbReference type="InterPro" id="IPR055235">
    <property type="entry name" value="ASD1_cat"/>
</dbReference>